<dbReference type="InterPro" id="IPR011089">
    <property type="entry name" value="GmrSD_C"/>
</dbReference>
<evidence type="ECO:0000259" key="3">
    <source>
        <dbReference type="Pfam" id="PF07510"/>
    </source>
</evidence>
<sequence length="544" mass="63799">MIKHCNLNDLKDKKFIVPFYQREYAWEAEDIKALVDDAQEKLYIGNIVTQDEFIIDGQQRLMSLFLLAKFTKQKSFSIEYAVDDSDNDKLRNLECDNFANTDFAMSSLNNMCRFIARNIKKEDAEKCLKNVYFTITELPSDINAGRYFEAMNTNKQQLKQHEILKAKFVDALKETGINVAKIWDHCADMDSYFMQDELYETKDKIKKFEIQKDFTKETNGVAEENNDTEDLSINGLLDKEINKEQGKNKKNYEVKSIVNFEEFLAVVGRIVKPDIPLSTKHLVKNFDDFILKNNSEDFIKALFKYRNLFDKYVFKRTQDEHIQQFGDKKLLMAQLLFEVQGSNEWLVEYLKFCENNNEVQEQAKHIEFLENLDKEKAKSRENKNLDSGTATPHYWFYRLEYLLWKELGDENSMIWDNLKDKQERQKLYNNYTLSQLNSVEHIQPQSKSNENGFSENRDNQNSIDIFGNLALLSSSRNSSLGNLDVNEKKARIDNWLQGKYNPQSLKMILALNDVTQNSDWTADKSQKHGKEMKKLLGLEQNSEK</sequence>
<keyword evidence="5" id="KW-1185">Reference proteome</keyword>
<feature type="region of interest" description="Disordered" evidence="1">
    <location>
        <begin position="521"/>
        <end position="544"/>
    </location>
</feature>
<proteinExistence type="predicted"/>
<dbReference type="PANTHER" id="PTHR35149:SF1">
    <property type="entry name" value="DUF5655 DOMAIN-CONTAINING PROTEIN"/>
    <property type="match status" value="1"/>
</dbReference>
<organism evidence="4 5">
    <name type="scientific">Campylobacter majalis</name>
    <dbReference type="NCBI Taxonomy" id="2790656"/>
    <lineage>
        <taxon>Bacteria</taxon>
        <taxon>Pseudomonadati</taxon>
        <taxon>Campylobacterota</taxon>
        <taxon>Epsilonproteobacteria</taxon>
        <taxon>Campylobacterales</taxon>
        <taxon>Campylobacteraceae</taxon>
        <taxon>Campylobacter</taxon>
    </lineage>
</organism>
<evidence type="ECO:0000313" key="4">
    <source>
        <dbReference type="EMBL" id="CAD7288972.1"/>
    </source>
</evidence>
<dbReference type="EMBL" id="CAJHOF010000011">
    <property type="protein sequence ID" value="CAD7288972.1"/>
    <property type="molecule type" value="Genomic_DNA"/>
</dbReference>
<dbReference type="Pfam" id="PF03235">
    <property type="entry name" value="GmrSD_N"/>
    <property type="match status" value="1"/>
</dbReference>
<evidence type="ECO:0008006" key="6">
    <source>
        <dbReference type="Google" id="ProtNLM"/>
    </source>
</evidence>
<evidence type="ECO:0000256" key="1">
    <source>
        <dbReference type="SAM" id="MobiDB-lite"/>
    </source>
</evidence>
<feature type="domain" description="GmrSD restriction endonucleases N-terminal" evidence="2">
    <location>
        <begin position="11"/>
        <end position="168"/>
    </location>
</feature>
<dbReference type="PANTHER" id="PTHR35149">
    <property type="entry name" value="SLL5132 PROTEIN"/>
    <property type="match status" value="1"/>
</dbReference>
<dbReference type="RefSeq" id="WP_229933069.1">
    <property type="nucleotide sequence ID" value="NZ_CAJHOF010000011.1"/>
</dbReference>
<reference evidence="4 5" key="1">
    <citation type="submission" date="2020-11" db="EMBL/GenBank/DDBJ databases">
        <authorList>
            <person name="Peeters C."/>
        </authorList>
    </citation>
    <scope>NUCLEOTIDE SEQUENCE [LARGE SCALE GENOMIC DNA]</scope>
    <source>
        <strain evidence="4 5">LMG 7974</strain>
    </source>
</reference>
<gene>
    <name evidence="4" type="ORF">LMG7974_01276</name>
</gene>
<protein>
    <recommendedName>
        <fullName evidence="6">DUF262 domain-containing protein</fullName>
    </recommendedName>
</protein>
<dbReference type="Proteomes" id="UP000789803">
    <property type="component" value="Unassembled WGS sequence"/>
</dbReference>
<feature type="domain" description="GmrSD restriction endonucleases C-terminal" evidence="3">
    <location>
        <begin position="390"/>
        <end position="534"/>
    </location>
</feature>
<evidence type="ECO:0000313" key="5">
    <source>
        <dbReference type="Proteomes" id="UP000789803"/>
    </source>
</evidence>
<evidence type="ECO:0000259" key="2">
    <source>
        <dbReference type="Pfam" id="PF03235"/>
    </source>
</evidence>
<name>A0ABM8Q829_9BACT</name>
<accession>A0ABM8Q829</accession>
<comment type="caution">
    <text evidence="4">The sequence shown here is derived from an EMBL/GenBank/DDBJ whole genome shotgun (WGS) entry which is preliminary data.</text>
</comment>
<dbReference type="Pfam" id="PF07510">
    <property type="entry name" value="GmrSD_C"/>
    <property type="match status" value="1"/>
</dbReference>
<dbReference type="InterPro" id="IPR004919">
    <property type="entry name" value="GmrSD_N"/>
</dbReference>